<evidence type="ECO:0000256" key="13">
    <source>
        <dbReference type="SAM" id="MobiDB-lite"/>
    </source>
</evidence>
<dbReference type="GO" id="GO:0003682">
    <property type="term" value="F:chromatin binding"/>
    <property type="evidence" value="ECO:0007669"/>
    <property type="project" value="TreeGrafter"/>
</dbReference>
<sequence length="1999" mass="223432">MAPSRADRLAQIRALRAAGKTAFDTYEVAEAESIYETVDDEGYKKVVRSRLDQDDFVVDDNGEGYADDGREDWQDQRVLDEDSESEGDLPQRGKVAKRKREEDTERQEKLSKGINKYFNANQSNAASKPKPVRTAADDAFMHDLLGEVDTNIPSRVPSYGKPVKSNDRRKTRVLSPPLESRVRSARHASTENVAITPPVAVEDDEDAYFPHDDDAPMSDPLPSSPVAKAAERKEQGVVKTEVLDDDDLMEVVEVQGHATVKATSVNIKGSRPAPKVAKSYPTPDSSSPTRALDDGVDMTAINNVTERLNILSSPAPDVATAGKLGAKDALENDGTLRFFWTDYTEVNGSLCLFGKVKNRTDNSYVSCFVKVDNILRKLYFLPRENRQRHGRETMEEVEMGNVYEEVDALMTKFKVNMHKIKPCSRKYAFELPEVPKEADYLKLLYPYDKPALPMDISGETFARAFGTNTALFEQFVLWKNIMGPCWLKIDGANFQAVNNASWCKLELQVDRPNDITTLGESDNLEAPPLTLMSLALRTTMNVKENKNEILVASVRFYPNVSLSDTSPPEKLPSRTFTFMRPNGGEYPLGFKLEAEKHKGQIMMERNEGALLSKLLAVIQMHDPDALVGHRLDDVDYNVLLTRMRDRKTPGWHRIGRMKRGEWPKNVGKGGGSFFAERHIAAGRLLCDLANDMGKSIMTACQSWTLDEMVKLYLGGNHVRKDIDNEKALAMAASREGLLNYVKMCELDTYYIAAIALKQQLLPLSRVLTNLAGNSWARTLSGTRAERNEYILLHEFYRNKYICPDKVYGKGASNKKLEDSAEGADDAEAGAGDGGSKKKDKFKGGLVFEPEKGLYDKFILVMDFNSLYPSIIQEYNICFTTVERADIGEDDNTVPDVPGDTANKGILPRLIRTLVSRRREVKKLMKTKGITDEERQTWDVKQLALKLTANSMYGCLGYTKSRFYARPLAALTTSKGREILQSTKELAESAHALRVIYGDTDSVMVNTNQDNILEAIKIGNEFKKAVNERYELLEIEIDNVFRRLLLHAKKKYAAVNMIEVDGVWKEKMEVKGLDMRRREYCQLSKDTSTELLNFLLSGEDPEKVVAQIHDHLRALGEKMRSHSVPAFKYTIYTQLGKAPKEYPNAGSMPSVQVALKLLAKGKPVKAKDVMAFVICGSSSGSAEKAASNAHAIDEVLAKDSGLVPDIDYYLHKQILPPVERLCAPISGTNVAMLAECLGLDTSKYRVSGASQVAERSDVISTLESQVPDHIRFKECEALGLLCLGCRRRFEFRGLGHQAPDADPDASEVAPIGALTNEGLACPREGCRKKMGTLTLSCQLEAQIRRHTSRYYEAFLVCDDPACGTRTRQMSVYGRRCLGPKGLAIGCSGRMAWEYSEKGLYNQLLYLRGLFDVDKGLEKMGKPGVAGVKVEESEKVKVLAGMNRERFGVAEEVVKGYLDRSAWGWVMIMTSLLPYDRRLIATRATLDSLPTELIDCILGDLSLDDLRNLRLVSHGVNIAATSEHFKSFCQTKKVDLRAPALARLTDRITPGSIACNLQHLTITGVLSITSSLEKILRTKTEPADYTDIFGIRRGARGEQTHVRPRRVPASPESLVERQREYEALRTRLEQAVLERSLERDFSALVELFRRLRQHGVLHGLHSITLEVAVERFLDRRSAPRHCDAWRPVCETAAHTFQTTMRALAAAGLSLQRLDAFTGSSMCSLTSFDLASMLYDNSPDMFDGVLRDIRSFSICTSQRVQLFIGLAIDGDMLYRDDEVYERRAAISDQDWQELIAQRSTVDEAEWDATAAGPRDTTGLAQLLVKMPRLLHLGLLNSQLPYRAFDAFHTPEWGKTRFADLVCASGLQRLNSITLCNHTADHSDLLAFLEANPYLETVEFCDVSLHGSWQPVFAYLTNSQSRFTRLVFRNLFESTATGTSYPIVVEGPSRVSAPAGKPAFMVEGREAVLRGVTHRQSELWTLPCALHSMRRQEKRGEYGPPDT</sequence>
<evidence type="ECO:0000256" key="10">
    <source>
        <dbReference type="ARBA" id="ARBA00023125"/>
    </source>
</evidence>
<dbReference type="Gene3D" id="1.10.3200.20">
    <property type="entry name" value="DNA Polymerase alpha, zinc finger"/>
    <property type="match status" value="1"/>
</dbReference>
<dbReference type="PANTHER" id="PTHR45861">
    <property type="entry name" value="DNA POLYMERASE ALPHA CATALYTIC SUBUNIT"/>
    <property type="match status" value="1"/>
</dbReference>
<dbReference type="InterPro" id="IPR042087">
    <property type="entry name" value="DNA_pol_B_thumb"/>
</dbReference>
<keyword evidence="8" id="KW-0862">Zinc</keyword>
<name>A0AAN6H9P8_9PEZI</name>
<evidence type="ECO:0000256" key="11">
    <source>
        <dbReference type="ARBA" id="ARBA00023242"/>
    </source>
</evidence>
<dbReference type="InterPro" id="IPR023211">
    <property type="entry name" value="DNA_pol_palm_dom_sf"/>
</dbReference>
<evidence type="ECO:0000256" key="7">
    <source>
        <dbReference type="ARBA" id="ARBA00022771"/>
    </source>
</evidence>
<feature type="compositionally biased region" description="Basic and acidic residues" evidence="13">
    <location>
        <begin position="99"/>
        <end position="111"/>
    </location>
</feature>
<dbReference type="PROSITE" id="PS00116">
    <property type="entry name" value="DNA_POLYMERASE_B"/>
    <property type="match status" value="1"/>
</dbReference>
<dbReference type="Pfam" id="PF08996">
    <property type="entry name" value="zf-DNA_Pol"/>
    <property type="match status" value="1"/>
</dbReference>
<evidence type="ECO:0000256" key="12">
    <source>
        <dbReference type="RuleBase" id="RU000442"/>
    </source>
</evidence>
<dbReference type="FunFam" id="1.10.132.60:FF:000004">
    <property type="entry name" value="DNA polymerase"/>
    <property type="match status" value="1"/>
</dbReference>
<keyword evidence="3 12" id="KW-0808">Transferase</keyword>
<dbReference type="InterPro" id="IPR036397">
    <property type="entry name" value="RNaseH_sf"/>
</dbReference>
<comment type="similarity">
    <text evidence="2 12">Belongs to the DNA polymerase type-B family.</text>
</comment>
<evidence type="ECO:0000256" key="6">
    <source>
        <dbReference type="ARBA" id="ARBA00022723"/>
    </source>
</evidence>
<evidence type="ECO:0000313" key="15">
    <source>
        <dbReference type="EMBL" id="KAK0960231.1"/>
    </source>
</evidence>
<comment type="subcellular location">
    <subcellularLocation>
        <location evidence="1">Nucleus</location>
    </subcellularLocation>
</comment>
<dbReference type="InterPro" id="IPR001810">
    <property type="entry name" value="F-box_dom"/>
</dbReference>
<dbReference type="PANTHER" id="PTHR45861:SF1">
    <property type="entry name" value="DNA POLYMERASE ALPHA CATALYTIC SUBUNIT"/>
    <property type="match status" value="1"/>
</dbReference>
<comment type="catalytic activity">
    <reaction evidence="12">
        <text>DNA(n) + a 2'-deoxyribonucleoside 5'-triphosphate = DNA(n+1) + diphosphate</text>
        <dbReference type="Rhea" id="RHEA:22508"/>
        <dbReference type="Rhea" id="RHEA-COMP:17339"/>
        <dbReference type="Rhea" id="RHEA-COMP:17340"/>
        <dbReference type="ChEBI" id="CHEBI:33019"/>
        <dbReference type="ChEBI" id="CHEBI:61560"/>
        <dbReference type="ChEBI" id="CHEBI:173112"/>
        <dbReference type="EC" id="2.7.7.7"/>
    </reaction>
</comment>
<dbReference type="FunFam" id="3.30.70.2820:FF:000001">
    <property type="entry name" value="DNA polymerase"/>
    <property type="match status" value="1"/>
</dbReference>
<dbReference type="InterPro" id="IPR043502">
    <property type="entry name" value="DNA/RNA_pol_sf"/>
</dbReference>
<protein>
    <recommendedName>
        <fullName evidence="12">DNA polymerase</fullName>
        <ecNumber evidence="12">2.7.7.7</ecNumber>
    </recommendedName>
</protein>
<comment type="caution">
    <text evidence="15">The sequence shown here is derived from an EMBL/GenBank/DDBJ whole genome shotgun (WGS) entry which is preliminary data.</text>
</comment>
<dbReference type="InterPro" id="IPR038256">
    <property type="entry name" value="Pol_alpha_znc_sf"/>
</dbReference>
<keyword evidence="9 12" id="KW-0239">DNA-directed DNA polymerase</keyword>
<feature type="region of interest" description="Disordered" evidence="13">
    <location>
        <begin position="818"/>
        <end position="838"/>
    </location>
</feature>
<dbReference type="InterPro" id="IPR045846">
    <property type="entry name" value="POLBc_alpha"/>
</dbReference>
<dbReference type="Gene3D" id="1.10.287.690">
    <property type="entry name" value="Helix hairpin bin"/>
    <property type="match status" value="1"/>
</dbReference>
<dbReference type="EMBL" id="JAUJLE010000335">
    <property type="protein sequence ID" value="KAK0960231.1"/>
    <property type="molecule type" value="Genomic_DNA"/>
</dbReference>
<dbReference type="Gene3D" id="3.30.420.10">
    <property type="entry name" value="Ribonuclease H-like superfamily/Ribonuclease H"/>
    <property type="match status" value="1"/>
</dbReference>
<dbReference type="GO" id="GO:0003887">
    <property type="term" value="F:DNA-directed DNA polymerase activity"/>
    <property type="evidence" value="ECO:0007669"/>
    <property type="project" value="UniProtKB-KW"/>
</dbReference>
<evidence type="ECO:0000256" key="2">
    <source>
        <dbReference type="ARBA" id="ARBA00005755"/>
    </source>
</evidence>
<dbReference type="InterPro" id="IPR017964">
    <property type="entry name" value="DNA-dir_DNA_pol_B_CS"/>
</dbReference>
<dbReference type="GO" id="GO:0003697">
    <property type="term" value="F:single-stranded DNA binding"/>
    <property type="evidence" value="ECO:0007669"/>
    <property type="project" value="TreeGrafter"/>
</dbReference>
<dbReference type="Proteomes" id="UP001175353">
    <property type="component" value="Unassembled WGS sequence"/>
</dbReference>
<dbReference type="Pfam" id="PF12254">
    <property type="entry name" value="DNA_pol_alpha_N"/>
    <property type="match status" value="1"/>
</dbReference>
<proteinExistence type="inferred from homology"/>
<dbReference type="GO" id="GO:0000166">
    <property type="term" value="F:nucleotide binding"/>
    <property type="evidence" value="ECO:0007669"/>
    <property type="project" value="InterPro"/>
</dbReference>
<dbReference type="InterPro" id="IPR012337">
    <property type="entry name" value="RNaseH-like_sf"/>
</dbReference>
<dbReference type="SMART" id="SM00486">
    <property type="entry name" value="POLBc"/>
    <property type="match status" value="1"/>
</dbReference>
<evidence type="ECO:0000256" key="8">
    <source>
        <dbReference type="ARBA" id="ARBA00022833"/>
    </source>
</evidence>
<dbReference type="CDD" id="cd05532">
    <property type="entry name" value="POLBc_alpha"/>
    <property type="match status" value="1"/>
</dbReference>
<keyword evidence="16" id="KW-1185">Reference proteome</keyword>
<evidence type="ECO:0000256" key="4">
    <source>
        <dbReference type="ARBA" id="ARBA00022695"/>
    </source>
</evidence>
<reference evidence="15" key="1">
    <citation type="submission" date="2023-06" db="EMBL/GenBank/DDBJ databases">
        <title>Black Yeasts Isolated from many extreme environments.</title>
        <authorList>
            <person name="Coleine C."/>
            <person name="Stajich J.E."/>
            <person name="Selbmann L."/>
        </authorList>
    </citation>
    <scope>NUCLEOTIDE SEQUENCE</scope>
    <source>
        <strain evidence="15">CCFEE 5200</strain>
    </source>
</reference>
<feature type="compositionally biased region" description="Basic and acidic residues" evidence="13">
    <location>
        <begin position="67"/>
        <end position="80"/>
    </location>
</feature>
<dbReference type="NCBIfam" id="TIGR00592">
    <property type="entry name" value="pol2"/>
    <property type="match status" value="1"/>
</dbReference>
<dbReference type="GO" id="GO:0003688">
    <property type="term" value="F:DNA replication origin binding"/>
    <property type="evidence" value="ECO:0007669"/>
    <property type="project" value="TreeGrafter"/>
</dbReference>
<evidence type="ECO:0000256" key="5">
    <source>
        <dbReference type="ARBA" id="ARBA00022705"/>
    </source>
</evidence>
<evidence type="ECO:0000256" key="9">
    <source>
        <dbReference type="ARBA" id="ARBA00022932"/>
    </source>
</evidence>
<dbReference type="GO" id="GO:0005658">
    <property type="term" value="C:alpha DNA polymerase:primase complex"/>
    <property type="evidence" value="ECO:0007669"/>
    <property type="project" value="UniProtKB-ARBA"/>
</dbReference>
<keyword evidence="5 12" id="KW-0235">DNA replication</keyword>
<feature type="region of interest" description="Disordered" evidence="13">
    <location>
        <begin position="270"/>
        <end position="293"/>
    </location>
</feature>
<evidence type="ECO:0000256" key="1">
    <source>
        <dbReference type="ARBA" id="ARBA00004123"/>
    </source>
</evidence>
<dbReference type="EC" id="2.7.7.7" evidence="12"/>
<dbReference type="PROSITE" id="PS50181">
    <property type="entry name" value="FBOX"/>
    <property type="match status" value="1"/>
</dbReference>
<feature type="region of interest" description="Disordered" evidence="13">
    <location>
        <begin position="57"/>
        <end position="133"/>
    </location>
</feature>
<dbReference type="GO" id="GO:0006273">
    <property type="term" value="P:lagging strand elongation"/>
    <property type="evidence" value="ECO:0007669"/>
    <property type="project" value="TreeGrafter"/>
</dbReference>
<dbReference type="GO" id="GO:1902975">
    <property type="term" value="P:mitotic DNA replication initiation"/>
    <property type="evidence" value="ECO:0007669"/>
    <property type="project" value="InterPro"/>
</dbReference>
<dbReference type="GO" id="GO:0006272">
    <property type="term" value="P:leading strand elongation"/>
    <property type="evidence" value="ECO:0007669"/>
    <property type="project" value="TreeGrafter"/>
</dbReference>
<dbReference type="GO" id="GO:0006281">
    <property type="term" value="P:DNA repair"/>
    <property type="evidence" value="ECO:0007669"/>
    <property type="project" value="UniProtKB-ARBA"/>
</dbReference>
<dbReference type="Gene3D" id="3.30.70.2820">
    <property type="match status" value="1"/>
</dbReference>
<dbReference type="Gene3D" id="3.90.1600.10">
    <property type="entry name" value="Palm domain of DNA polymerase"/>
    <property type="match status" value="1"/>
</dbReference>
<dbReference type="PRINTS" id="PR00106">
    <property type="entry name" value="DNAPOLB"/>
</dbReference>
<keyword evidence="7" id="KW-0863">Zinc-finger</keyword>
<dbReference type="InterPro" id="IPR015088">
    <property type="entry name" value="Znf_DNA-dir_DNA_pol_B_alpha"/>
</dbReference>
<keyword evidence="4 12" id="KW-0548">Nucleotidyltransferase</keyword>
<dbReference type="SUPFAM" id="SSF56672">
    <property type="entry name" value="DNA/RNA polymerases"/>
    <property type="match status" value="1"/>
</dbReference>
<evidence type="ECO:0000313" key="16">
    <source>
        <dbReference type="Proteomes" id="UP001175353"/>
    </source>
</evidence>
<dbReference type="GO" id="GO:0008270">
    <property type="term" value="F:zinc ion binding"/>
    <property type="evidence" value="ECO:0007669"/>
    <property type="project" value="UniProtKB-KW"/>
</dbReference>
<keyword evidence="11" id="KW-0539">Nucleus</keyword>
<dbReference type="FunFam" id="1.10.287.690:FF:000003">
    <property type="entry name" value="DNA polymerase"/>
    <property type="match status" value="1"/>
</dbReference>
<feature type="region of interest" description="Disordered" evidence="13">
    <location>
        <begin position="209"/>
        <end position="237"/>
    </location>
</feature>
<dbReference type="Gene3D" id="1.10.132.60">
    <property type="entry name" value="DNA polymerase family B, C-terminal domain"/>
    <property type="match status" value="1"/>
</dbReference>
<feature type="domain" description="F-box" evidence="14">
    <location>
        <begin position="1481"/>
        <end position="1526"/>
    </location>
</feature>
<evidence type="ECO:0000259" key="14">
    <source>
        <dbReference type="PROSITE" id="PS50181"/>
    </source>
</evidence>
<keyword evidence="10 12" id="KW-0238">DNA-binding</keyword>
<dbReference type="InterPro" id="IPR024647">
    <property type="entry name" value="DNA_pol_a_cat_su_N"/>
</dbReference>
<accession>A0AAN6H9P8</accession>
<dbReference type="FunFam" id="3.30.420.10:FF:000036">
    <property type="entry name" value="DNA polymerase"/>
    <property type="match status" value="1"/>
</dbReference>
<dbReference type="CDD" id="cd05776">
    <property type="entry name" value="DNA_polB_alpha_exo"/>
    <property type="match status" value="1"/>
</dbReference>
<dbReference type="Pfam" id="PF00136">
    <property type="entry name" value="DNA_pol_B"/>
    <property type="match status" value="1"/>
</dbReference>
<dbReference type="Pfam" id="PF03104">
    <property type="entry name" value="DNA_pol_B_exo1"/>
    <property type="match status" value="1"/>
</dbReference>
<gene>
    <name evidence="15" type="primary">POL1_2</name>
    <name evidence="15" type="ORF">LTR91_020443</name>
</gene>
<dbReference type="InterPro" id="IPR006134">
    <property type="entry name" value="DNA-dir_DNA_pol_B_multi_dom"/>
</dbReference>
<dbReference type="InterPro" id="IPR006172">
    <property type="entry name" value="DNA-dir_DNA_pol_B"/>
</dbReference>
<dbReference type="SUPFAM" id="SSF53098">
    <property type="entry name" value="Ribonuclease H-like"/>
    <property type="match status" value="1"/>
</dbReference>
<feature type="compositionally biased region" description="Acidic residues" evidence="13">
    <location>
        <begin position="57"/>
        <end position="66"/>
    </location>
</feature>
<evidence type="ECO:0000256" key="3">
    <source>
        <dbReference type="ARBA" id="ARBA00022679"/>
    </source>
</evidence>
<keyword evidence="6" id="KW-0479">Metal-binding</keyword>
<organism evidence="15 16">
    <name type="scientific">Friedmanniomyces endolithicus</name>
    <dbReference type="NCBI Taxonomy" id="329885"/>
    <lineage>
        <taxon>Eukaryota</taxon>
        <taxon>Fungi</taxon>
        <taxon>Dikarya</taxon>
        <taxon>Ascomycota</taxon>
        <taxon>Pezizomycotina</taxon>
        <taxon>Dothideomycetes</taxon>
        <taxon>Dothideomycetidae</taxon>
        <taxon>Mycosphaerellales</taxon>
        <taxon>Teratosphaeriaceae</taxon>
        <taxon>Friedmanniomyces</taxon>
    </lineage>
</organism>
<dbReference type="Gene3D" id="2.40.50.730">
    <property type="match status" value="1"/>
</dbReference>
<dbReference type="InterPro" id="IPR006133">
    <property type="entry name" value="DNA-dir_DNA_pol_B_exonuc"/>
</dbReference>
<dbReference type="Gene3D" id="6.10.10.100">
    <property type="match status" value="1"/>
</dbReference>